<evidence type="ECO:0000313" key="2">
    <source>
        <dbReference type="Proteomes" id="UP000324705"/>
    </source>
</evidence>
<reference evidence="1 2" key="1">
    <citation type="submission" date="2017-09" db="EMBL/GenBank/DDBJ databases">
        <authorList>
            <consortium name="International Durum Wheat Genome Sequencing Consortium (IDWGSC)"/>
            <person name="Milanesi L."/>
        </authorList>
    </citation>
    <scope>NUCLEOTIDE SEQUENCE [LARGE SCALE GENOMIC DNA]</scope>
    <source>
        <strain evidence="2">cv. Svevo</strain>
    </source>
</reference>
<dbReference type="Proteomes" id="UP000324705">
    <property type="component" value="Chromosome 1B"/>
</dbReference>
<organism evidence="1 2">
    <name type="scientific">Triticum turgidum subsp. durum</name>
    <name type="common">Durum wheat</name>
    <name type="synonym">Triticum durum</name>
    <dbReference type="NCBI Taxonomy" id="4567"/>
    <lineage>
        <taxon>Eukaryota</taxon>
        <taxon>Viridiplantae</taxon>
        <taxon>Streptophyta</taxon>
        <taxon>Embryophyta</taxon>
        <taxon>Tracheophyta</taxon>
        <taxon>Spermatophyta</taxon>
        <taxon>Magnoliopsida</taxon>
        <taxon>Liliopsida</taxon>
        <taxon>Poales</taxon>
        <taxon>Poaceae</taxon>
        <taxon>BOP clade</taxon>
        <taxon>Pooideae</taxon>
        <taxon>Triticodae</taxon>
        <taxon>Triticeae</taxon>
        <taxon>Triticinae</taxon>
        <taxon>Triticum</taxon>
    </lineage>
</organism>
<dbReference type="EMBL" id="LT934112">
    <property type="protein sequence ID" value="VAH19551.1"/>
    <property type="molecule type" value="Genomic_DNA"/>
</dbReference>
<dbReference type="Gramene" id="TRITD1Bv1G155630.1">
    <property type="protein sequence ID" value="TRITD1Bv1G155630.1"/>
    <property type="gene ID" value="TRITD1Bv1G155630"/>
</dbReference>
<proteinExistence type="predicted"/>
<name>A0A9R0QXV0_TRITD</name>
<keyword evidence="2" id="KW-1185">Reference proteome</keyword>
<protein>
    <submittedName>
        <fullName evidence="1">Uncharacterized protein</fullName>
    </submittedName>
</protein>
<accession>A0A9R0QXV0</accession>
<gene>
    <name evidence="1" type="ORF">TRITD_1Bv1G155630</name>
</gene>
<evidence type="ECO:0000313" key="1">
    <source>
        <dbReference type="EMBL" id="VAH19551.1"/>
    </source>
</evidence>
<dbReference type="AlphaFoldDB" id="A0A9R0QXV0"/>
<sequence length="93" mass="10230">MQSIIDGLTQRIWLCSGSGGVSNPAHAAVRIVEKWWRQHAIDSDDGTSQVPGLELRGENLGLTRVGYTWQWRCFCVVILLKTLLGYAQIGSSG</sequence>